<feature type="transmembrane region" description="Helical" evidence="7">
    <location>
        <begin position="47"/>
        <end position="64"/>
    </location>
</feature>
<dbReference type="InterPro" id="IPR020846">
    <property type="entry name" value="MFS_dom"/>
</dbReference>
<dbReference type="GO" id="GO:0005886">
    <property type="term" value="C:plasma membrane"/>
    <property type="evidence" value="ECO:0007669"/>
    <property type="project" value="UniProtKB-SubCell"/>
</dbReference>
<dbReference type="PANTHER" id="PTHR23517:SF2">
    <property type="entry name" value="MULTIDRUG RESISTANCE PROTEIN MDTH"/>
    <property type="match status" value="1"/>
</dbReference>
<dbReference type="EMBL" id="JAPIVE010000002">
    <property type="protein sequence ID" value="MCX2524068.1"/>
    <property type="molecule type" value="Genomic_DNA"/>
</dbReference>
<keyword evidence="3" id="KW-1003">Cell membrane</keyword>
<dbReference type="AlphaFoldDB" id="A0AA41ZLM5"/>
<dbReference type="InterPro" id="IPR050171">
    <property type="entry name" value="MFS_Transporters"/>
</dbReference>
<feature type="transmembrane region" description="Helical" evidence="7">
    <location>
        <begin position="256"/>
        <end position="276"/>
    </location>
</feature>
<keyword evidence="2" id="KW-0813">Transport</keyword>
<protein>
    <submittedName>
        <fullName evidence="9">MFS transporter</fullName>
    </submittedName>
</protein>
<evidence type="ECO:0000313" key="10">
    <source>
        <dbReference type="Proteomes" id="UP001165678"/>
    </source>
</evidence>
<dbReference type="InterPro" id="IPR036259">
    <property type="entry name" value="MFS_trans_sf"/>
</dbReference>
<dbReference type="RefSeq" id="WP_265896034.1">
    <property type="nucleotide sequence ID" value="NZ_JAPIVE010000002.1"/>
</dbReference>
<gene>
    <name evidence="9" type="ORF">OQ287_07440</name>
</gene>
<keyword evidence="4 7" id="KW-0812">Transmembrane</keyword>
<evidence type="ECO:0000256" key="4">
    <source>
        <dbReference type="ARBA" id="ARBA00022692"/>
    </source>
</evidence>
<feature type="transmembrane region" description="Helical" evidence="7">
    <location>
        <begin position="288"/>
        <end position="307"/>
    </location>
</feature>
<feature type="transmembrane region" description="Helical" evidence="7">
    <location>
        <begin position="153"/>
        <end position="172"/>
    </location>
</feature>
<evidence type="ECO:0000256" key="7">
    <source>
        <dbReference type="SAM" id="Phobius"/>
    </source>
</evidence>
<feature type="transmembrane region" description="Helical" evidence="7">
    <location>
        <begin position="178"/>
        <end position="202"/>
    </location>
</feature>
<evidence type="ECO:0000256" key="1">
    <source>
        <dbReference type="ARBA" id="ARBA00004651"/>
    </source>
</evidence>
<evidence type="ECO:0000256" key="3">
    <source>
        <dbReference type="ARBA" id="ARBA00022475"/>
    </source>
</evidence>
<sequence>MTSPSVPSGTPSRSPTVNPRLLLVSQLIFNAGFYMVLPFLAVHLRDNLAMAGAMVGMVLGIRTFSQQGLFVFGGALSDALGPRRIILLGCLIRTAGFLMLGFSNSLPMILLGACLTGAGSALFSPAVSALLALAGSESEARGGQSRSALFARLAIWGECGAVMGPVLGALLLDVSFQLVSLAGAGVFVLMFFVLGRALPAGATTTQTDEPQASWWHVFHNPQFLAFIVIYSTALLSYNQLYLAMPVELERVGADEGALAIMFMLVSVLVIVLQLPINRLARHVGPGISLPLGFLIYAAGFAAVAWAAPHAPAEGWLKLWPAAVMVSAIAIAQMIVRPVAMDLIPGFAGNKPLGVYYGALASAGGVAVLLGNAVAGDLLDGALTPAPGAGLPWWVLAGFPLVSAVALVVLFRLPALAHLRTRPAPKG</sequence>
<dbReference type="GO" id="GO:0022857">
    <property type="term" value="F:transmembrane transporter activity"/>
    <property type="evidence" value="ECO:0007669"/>
    <property type="project" value="InterPro"/>
</dbReference>
<feature type="transmembrane region" description="Helical" evidence="7">
    <location>
        <begin position="108"/>
        <end position="133"/>
    </location>
</feature>
<accession>A0AA41ZLM5</accession>
<dbReference type="Pfam" id="PF07690">
    <property type="entry name" value="MFS_1"/>
    <property type="match status" value="1"/>
</dbReference>
<dbReference type="PANTHER" id="PTHR23517">
    <property type="entry name" value="RESISTANCE PROTEIN MDTM, PUTATIVE-RELATED-RELATED"/>
    <property type="match status" value="1"/>
</dbReference>
<keyword evidence="5 7" id="KW-1133">Transmembrane helix</keyword>
<feature type="transmembrane region" description="Helical" evidence="7">
    <location>
        <begin position="392"/>
        <end position="412"/>
    </location>
</feature>
<evidence type="ECO:0000313" key="9">
    <source>
        <dbReference type="EMBL" id="MCX2524068.1"/>
    </source>
</evidence>
<keyword evidence="10" id="KW-1185">Reference proteome</keyword>
<evidence type="ECO:0000259" key="8">
    <source>
        <dbReference type="PROSITE" id="PS50850"/>
    </source>
</evidence>
<dbReference type="Gene3D" id="1.20.1250.20">
    <property type="entry name" value="MFS general substrate transporter like domains"/>
    <property type="match status" value="2"/>
</dbReference>
<evidence type="ECO:0000256" key="6">
    <source>
        <dbReference type="ARBA" id="ARBA00023136"/>
    </source>
</evidence>
<dbReference type="SUPFAM" id="SSF103473">
    <property type="entry name" value="MFS general substrate transporter"/>
    <property type="match status" value="1"/>
</dbReference>
<feature type="transmembrane region" description="Helical" evidence="7">
    <location>
        <begin position="223"/>
        <end position="244"/>
    </location>
</feature>
<evidence type="ECO:0000256" key="2">
    <source>
        <dbReference type="ARBA" id="ARBA00022448"/>
    </source>
</evidence>
<keyword evidence="6 7" id="KW-0472">Membrane</keyword>
<comment type="caution">
    <text evidence="9">The sequence shown here is derived from an EMBL/GenBank/DDBJ whole genome shotgun (WGS) entry which is preliminary data.</text>
</comment>
<feature type="transmembrane region" description="Helical" evidence="7">
    <location>
        <begin position="352"/>
        <end position="372"/>
    </location>
</feature>
<comment type="subcellular location">
    <subcellularLocation>
        <location evidence="1">Cell membrane</location>
        <topology evidence="1">Multi-pass membrane protein</topology>
    </subcellularLocation>
</comment>
<proteinExistence type="predicted"/>
<name>A0AA41ZLM5_9GAMM</name>
<organism evidence="9 10">
    <name type="scientific">Larsenimonas rhizosphaerae</name>
    <dbReference type="NCBI Taxonomy" id="2944682"/>
    <lineage>
        <taxon>Bacteria</taxon>
        <taxon>Pseudomonadati</taxon>
        <taxon>Pseudomonadota</taxon>
        <taxon>Gammaproteobacteria</taxon>
        <taxon>Oceanospirillales</taxon>
        <taxon>Halomonadaceae</taxon>
        <taxon>Larsenimonas</taxon>
    </lineage>
</organism>
<evidence type="ECO:0000256" key="5">
    <source>
        <dbReference type="ARBA" id="ARBA00022989"/>
    </source>
</evidence>
<feature type="transmembrane region" description="Helical" evidence="7">
    <location>
        <begin position="21"/>
        <end position="41"/>
    </location>
</feature>
<dbReference type="PROSITE" id="PS50850">
    <property type="entry name" value="MFS"/>
    <property type="match status" value="1"/>
</dbReference>
<reference evidence="9" key="1">
    <citation type="submission" date="2022-11" db="EMBL/GenBank/DDBJ databases">
        <title>Larsenimonas rhizosphaerae sp. nov., isolated from a tidal mudflat.</title>
        <authorList>
            <person name="Lee S.D."/>
            <person name="Kim I.S."/>
        </authorList>
    </citation>
    <scope>NUCLEOTIDE SEQUENCE</scope>
    <source>
        <strain evidence="9">GH2-1</strain>
    </source>
</reference>
<feature type="transmembrane region" description="Helical" evidence="7">
    <location>
        <begin position="319"/>
        <end position="340"/>
    </location>
</feature>
<feature type="domain" description="Major facilitator superfamily (MFS) profile" evidence="8">
    <location>
        <begin position="18"/>
        <end position="414"/>
    </location>
</feature>
<dbReference type="Proteomes" id="UP001165678">
    <property type="component" value="Unassembled WGS sequence"/>
</dbReference>
<feature type="transmembrane region" description="Helical" evidence="7">
    <location>
        <begin position="85"/>
        <end position="102"/>
    </location>
</feature>
<dbReference type="InterPro" id="IPR011701">
    <property type="entry name" value="MFS"/>
</dbReference>